<comment type="caution">
    <text evidence="1">The sequence shown here is derived from an EMBL/GenBank/DDBJ whole genome shotgun (WGS) entry which is preliminary data.</text>
</comment>
<proteinExistence type="predicted"/>
<organism evidence="1 2">
    <name type="scientific">Coemansia linderi</name>
    <dbReference type="NCBI Taxonomy" id="2663919"/>
    <lineage>
        <taxon>Eukaryota</taxon>
        <taxon>Fungi</taxon>
        <taxon>Fungi incertae sedis</taxon>
        <taxon>Zoopagomycota</taxon>
        <taxon>Kickxellomycotina</taxon>
        <taxon>Kickxellomycetes</taxon>
        <taxon>Kickxellales</taxon>
        <taxon>Kickxellaceae</taxon>
        <taxon>Coemansia</taxon>
    </lineage>
</organism>
<accession>A0ACC1K9T9</accession>
<dbReference type="Proteomes" id="UP001140066">
    <property type="component" value="Unassembled WGS sequence"/>
</dbReference>
<gene>
    <name evidence="1" type="ORF">GGI18_004195</name>
</gene>
<name>A0ACC1K9T9_9FUNG</name>
<reference evidence="1" key="1">
    <citation type="submission" date="2022-07" db="EMBL/GenBank/DDBJ databases">
        <title>Phylogenomic reconstructions and comparative analyses of Kickxellomycotina fungi.</title>
        <authorList>
            <person name="Reynolds N.K."/>
            <person name="Stajich J.E."/>
            <person name="Barry K."/>
            <person name="Grigoriev I.V."/>
            <person name="Crous P."/>
            <person name="Smith M.E."/>
        </authorList>
    </citation>
    <scope>NUCLEOTIDE SEQUENCE</scope>
    <source>
        <strain evidence="1">BCRC 34191</strain>
    </source>
</reference>
<dbReference type="EMBL" id="JANBUK010001808">
    <property type="protein sequence ID" value="KAJ2777454.1"/>
    <property type="molecule type" value="Genomic_DNA"/>
</dbReference>
<keyword evidence="2" id="KW-1185">Reference proteome</keyword>
<protein>
    <submittedName>
        <fullName evidence="1">Uncharacterized protein</fullName>
    </submittedName>
</protein>
<sequence>MLDFFDNEYYKYQSFNVMWVIMMLYGSVASFYYVINAIDVLMDLFVREAISFESYGAGKGYWA</sequence>
<evidence type="ECO:0000313" key="1">
    <source>
        <dbReference type="EMBL" id="KAJ2777454.1"/>
    </source>
</evidence>
<feature type="non-terminal residue" evidence="1">
    <location>
        <position position="63"/>
    </location>
</feature>
<evidence type="ECO:0000313" key="2">
    <source>
        <dbReference type="Proteomes" id="UP001140066"/>
    </source>
</evidence>